<dbReference type="RefSeq" id="WP_056984513.1">
    <property type="nucleotide sequence ID" value="NZ_AZGE01000013.1"/>
</dbReference>
<name>A0A0R1WBG8_9LACO</name>
<evidence type="ECO:0000256" key="5">
    <source>
        <dbReference type="ARBA" id="ARBA00022989"/>
    </source>
</evidence>
<evidence type="ECO:0000313" key="10">
    <source>
        <dbReference type="Proteomes" id="UP000050973"/>
    </source>
</evidence>
<dbReference type="InterPro" id="IPR026030">
    <property type="entry name" value="Pur-cyt_permease_Fcy2/21/22"/>
</dbReference>
<dbReference type="PANTHER" id="PTHR31806:SF1">
    <property type="entry name" value="PURINE-CYTOSINE PERMEASE FCY2-RELATED"/>
    <property type="match status" value="1"/>
</dbReference>
<keyword evidence="3 7" id="KW-0813">Transport</keyword>
<reference evidence="9 10" key="1">
    <citation type="journal article" date="2015" name="Genome Announc.">
        <title>Expanding the biotechnology potential of lactobacilli through comparative genomics of 213 strains and associated genera.</title>
        <authorList>
            <person name="Sun Z."/>
            <person name="Harris H.M."/>
            <person name="McCann A."/>
            <person name="Guo C."/>
            <person name="Argimon S."/>
            <person name="Zhang W."/>
            <person name="Yang X."/>
            <person name="Jeffery I.B."/>
            <person name="Cooney J.C."/>
            <person name="Kagawa T.F."/>
            <person name="Liu W."/>
            <person name="Song Y."/>
            <person name="Salvetti E."/>
            <person name="Wrobel A."/>
            <person name="Rasinkangas P."/>
            <person name="Parkhill J."/>
            <person name="Rea M.C."/>
            <person name="O'Sullivan O."/>
            <person name="Ritari J."/>
            <person name="Douillard F.P."/>
            <person name="Paul Ross R."/>
            <person name="Yang R."/>
            <person name="Briner A.E."/>
            <person name="Felis G.E."/>
            <person name="de Vos W.M."/>
            <person name="Barrangou R."/>
            <person name="Klaenhammer T.R."/>
            <person name="Caufield P.W."/>
            <person name="Cui Y."/>
            <person name="Zhang H."/>
            <person name="O'Toole P.W."/>
        </authorList>
    </citation>
    <scope>NUCLEOTIDE SEQUENCE [LARGE SCALE GENOMIC DNA]</scope>
    <source>
        <strain evidence="9 10">DSM 4864</strain>
    </source>
</reference>
<feature type="transmembrane region" description="Helical" evidence="8">
    <location>
        <begin position="348"/>
        <end position="369"/>
    </location>
</feature>
<evidence type="ECO:0000256" key="7">
    <source>
        <dbReference type="PIRNR" id="PIRNR002744"/>
    </source>
</evidence>
<dbReference type="GO" id="GO:0022857">
    <property type="term" value="F:transmembrane transporter activity"/>
    <property type="evidence" value="ECO:0007669"/>
    <property type="project" value="InterPro"/>
</dbReference>
<feature type="transmembrane region" description="Helical" evidence="8">
    <location>
        <begin position="162"/>
        <end position="181"/>
    </location>
</feature>
<dbReference type="PANTHER" id="PTHR31806">
    <property type="entry name" value="PURINE-CYTOSINE PERMEASE FCY2-RELATED"/>
    <property type="match status" value="1"/>
</dbReference>
<feature type="transmembrane region" description="Helical" evidence="8">
    <location>
        <begin position="21"/>
        <end position="41"/>
    </location>
</feature>
<evidence type="ECO:0000256" key="3">
    <source>
        <dbReference type="ARBA" id="ARBA00022448"/>
    </source>
</evidence>
<dbReference type="InterPro" id="IPR001248">
    <property type="entry name" value="Pur-cyt_permease"/>
</dbReference>
<feature type="transmembrane region" description="Helical" evidence="8">
    <location>
        <begin position="47"/>
        <end position="71"/>
    </location>
</feature>
<dbReference type="EMBL" id="AZGE01000013">
    <property type="protein sequence ID" value="KRM15322.1"/>
    <property type="molecule type" value="Genomic_DNA"/>
</dbReference>
<feature type="transmembrane region" description="Helical" evidence="8">
    <location>
        <begin position="131"/>
        <end position="150"/>
    </location>
</feature>
<evidence type="ECO:0000256" key="1">
    <source>
        <dbReference type="ARBA" id="ARBA00004141"/>
    </source>
</evidence>
<feature type="transmembrane region" description="Helical" evidence="8">
    <location>
        <begin position="427"/>
        <end position="447"/>
    </location>
</feature>
<dbReference type="PIRSF" id="PIRSF002744">
    <property type="entry name" value="Pur-cyt_permease"/>
    <property type="match status" value="1"/>
</dbReference>
<dbReference type="PATRIC" id="fig|1423779.3.peg.451"/>
<feature type="transmembrane region" description="Helical" evidence="8">
    <location>
        <begin position="98"/>
        <end position="119"/>
    </location>
</feature>
<feature type="transmembrane region" description="Helical" evidence="8">
    <location>
        <begin position="390"/>
        <end position="407"/>
    </location>
</feature>
<feature type="transmembrane region" description="Helical" evidence="8">
    <location>
        <begin position="278"/>
        <end position="300"/>
    </location>
</feature>
<comment type="subcellular location">
    <subcellularLocation>
        <location evidence="1">Membrane</location>
        <topology evidence="1">Multi-pass membrane protein</topology>
    </subcellularLocation>
</comment>
<dbReference type="GO" id="GO:0005886">
    <property type="term" value="C:plasma membrane"/>
    <property type="evidence" value="ECO:0007669"/>
    <property type="project" value="TreeGrafter"/>
</dbReference>
<dbReference type="AlphaFoldDB" id="A0A0R1WBG8"/>
<evidence type="ECO:0000313" key="9">
    <source>
        <dbReference type="EMBL" id="KRM15322.1"/>
    </source>
</evidence>
<keyword evidence="5 8" id="KW-1133">Transmembrane helix</keyword>
<dbReference type="Proteomes" id="UP000050973">
    <property type="component" value="Unassembled WGS sequence"/>
</dbReference>
<evidence type="ECO:0000256" key="6">
    <source>
        <dbReference type="ARBA" id="ARBA00023136"/>
    </source>
</evidence>
<comment type="caution">
    <text evidence="9">The sequence shown here is derived from an EMBL/GenBank/DDBJ whole genome shotgun (WGS) entry which is preliminary data.</text>
</comment>
<evidence type="ECO:0000256" key="4">
    <source>
        <dbReference type="ARBA" id="ARBA00022692"/>
    </source>
</evidence>
<dbReference type="Pfam" id="PF02133">
    <property type="entry name" value="Transp_cyt_pur"/>
    <property type="match status" value="1"/>
</dbReference>
<gene>
    <name evidence="9" type="ORF">FC49_GL000445</name>
</gene>
<evidence type="ECO:0000256" key="2">
    <source>
        <dbReference type="ARBA" id="ARBA00008974"/>
    </source>
</evidence>
<comment type="similarity">
    <text evidence="2 7">Belongs to the purine-cytosine permease (2.A.39) family.</text>
</comment>
<protein>
    <submittedName>
        <fullName evidence="9">Permease, cytosine purine, uracil, thiamine, allantoin family</fullName>
    </submittedName>
</protein>
<feature type="transmembrane region" description="Helical" evidence="8">
    <location>
        <begin position="234"/>
        <end position="258"/>
    </location>
</feature>
<sequence>MNNDFVKVPEEDKTLSPGKLFYNWFAANIGIMGFVYGAIIVSYRLSFWQSITAALIGALTFAIPGWVAMIGRREGVTTFKMSRAAFGTYGNKIPNFMAWLNMVGWLAVNVITGTLLFSAMLKTIKVPQTGFTKFICLVIFAGLVILSGIFKEDTLAKIQTWLSWIFGVLTLVMLIMFLINANWGEAFSMKAGSWLTGWLPAVAFVAAGSSISWSMAAADWGAYVRPDTKLSATFWNTTMGAATPLFILMAGGVLLSTISPSLATSSDPYQVMYNAIPSWFGFLYFLVAAGGIIPQCLVSFRSARINLATIGIEVTQKTSLIIHALIIVVISIYVLFISGDFLTNFELFLNFLGICLASWVAIFLVDNVIYRRQGYDVFLMKEGSPVRYNWPGIISWVVATVFGFLFTSNAVYRGPFAHGIFENNSSLAVFVSGIAAIIVMFVLSLFVKKDKRTGDEQHG</sequence>
<dbReference type="Gene3D" id="1.10.4160.10">
    <property type="entry name" value="Hydantoin permease"/>
    <property type="match status" value="1"/>
</dbReference>
<feature type="transmembrane region" description="Helical" evidence="8">
    <location>
        <begin position="320"/>
        <end position="342"/>
    </location>
</feature>
<evidence type="ECO:0000256" key="8">
    <source>
        <dbReference type="SAM" id="Phobius"/>
    </source>
</evidence>
<keyword evidence="4 8" id="KW-0812">Transmembrane</keyword>
<keyword evidence="6 7" id="KW-0472">Membrane</keyword>
<feature type="transmembrane region" description="Helical" evidence="8">
    <location>
        <begin position="201"/>
        <end position="222"/>
    </location>
</feature>
<proteinExistence type="inferred from homology"/>
<organism evidence="9 10">
    <name type="scientific">Limosilactobacillus oris DSM 4864</name>
    <dbReference type="NCBI Taxonomy" id="1423779"/>
    <lineage>
        <taxon>Bacteria</taxon>
        <taxon>Bacillati</taxon>
        <taxon>Bacillota</taxon>
        <taxon>Bacilli</taxon>
        <taxon>Lactobacillales</taxon>
        <taxon>Lactobacillaceae</taxon>
        <taxon>Limosilactobacillus</taxon>
    </lineage>
</organism>
<accession>A0A0R1WBG8</accession>